<dbReference type="GO" id="GO:0004386">
    <property type="term" value="F:helicase activity"/>
    <property type="evidence" value="ECO:0007669"/>
    <property type="project" value="UniProtKB-KW"/>
</dbReference>
<dbReference type="Pfam" id="PF00270">
    <property type="entry name" value="DEAD"/>
    <property type="match status" value="1"/>
</dbReference>
<dbReference type="CDD" id="cd17920">
    <property type="entry name" value="DEXHc_RecQ"/>
    <property type="match status" value="1"/>
</dbReference>
<reference evidence="8 9" key="1">
    <citation type="submission" date="2021-06" db="EMBL/GenBank/DDBJ databases">
        <title>Bacillus sp. RD4P76, an endophyte from a halophyte.</title>
        <authorList>
            <person name="Sun J.-Q."/>
        </authorList>
    </citation>
    <scope>NUCLEOTIDE SEQUENCE [LARGE SCALE GENOMIC DNA]</scope>
    <source>
        <strain evidence="8 9">CGMCC 1.15917</strain>
    </source>
</reference>
<sequence>MDKLERLLHDKIGFKSFRTGQRDIIQSVLERKDVVAIIPTGGGKTLCYQFPSKLIDGITIIVSPLLSLMEDQVHQLRAYGDKSAVQINSLLSFEERTRVLKELTNQSMLFISPEMLGNEYIKKRLKSLPVGLFVVDEAHCISQWGHEFRTDYLRLKEVRALLGSPPCLALTATATPQVEKDIIMELGMKNPTIHRFSVNRKNIRMNINQAENTKEKEENFFEFLSTVEHPGIIYTATRNDALRLSEKMNVMGFNAAFYHGGMTKEDRILVQYQFLNNEIPFICATNAFGMGVNKQNIRTVIHMHLPSSIEQYVQEIGRAGRDGMESIATLFFSKEDQTLPRRFIEMEYPTDKELQLWLIDGLSFYRKEDSIQANWLKDFFQIDDVRWRMLRYYLEKSGIIHADLLLMNKINSQYVNRLSAFFMNRKNKKELCLDRFVKLVKGNQCIRQGILSYFGESYTFEQEACCSVCGYLEEKWEKKKKPIQRMEYISWQEQLQKMLLPQWTER</sequence>
<dbReference type="RefSeq" id="WP_217068713.1">
    <property type="nucleotide sequence ID" value="NZ_JAHQCS010000171.1"/>
</dbReference>
<keyword evidence="1" id="KW-0547">Nucleotide-binding</keyword>
<dbReference type="EMBL" id="JAHQCS010000171">
    <property type="protein sequence ID" value="MBU9714278.1"/>
    <property type="molecule type" value="Genomic_DNA"/>
</dbReference>
<keyword evidence="9" id="KW-1185">Reference proteome</keyword>
<evidence type="ECO:0000259" key="6">
    <source>
        <dbReference type="PROSITE" id="PS51192"/>
    </source>
</evidence>
<evidence type="ECO:0000256" key="1">
    <source>
        <dbReference type="ARBA" id="ARBA00022741"/>
    </source>
</evidence>
<protein>
    <submittedName>
        <fullName evidence="8">ATP-dependent DNA helicase</fullName>
    </submittedName>
</protein>
<dbReference type="Proteomes" id="UP000784880">
    <property type="component" value="Unassembled WGS sequence"/>
</dbReference>
<dbReference type="InterPro" id="IPR004589">
    <property type="entry name" value="DNA_helicase_ATP-dep_RecQ"/>
</dbReference>
<dbReference type="PROSITE" id="PS51194">
    <property type="entry name" value="HELICASE_CTER"/>
    <property type="match status" value="1"/>
</dbReference>
<evidence type="ECO:0000313" key="8">
    <source>
        <dbReference type="EMBL" id="MBU9714278.1"/>
    </source>
</evidence>
<keyword evidence="3 8" id="KW-0347">Helicase</keyword>
<keyword evidence="2" id="KW-0378">Hydrolase</keyword>
<evidence type="ECO:0000256" key="4">
    <source>
        <dbReference type="ARBA" id="ARBA00022840"/>
    </source>
</evidence>
<dbReference type="SMART" id="SM00487">
    <property type="entry name" value="DEXDc"/>
    <property type="match status" value="1"/>
</dbReference>
<feature type="domain" description="Helicase C-terminal" evidence="7">
    <location>
        <begin position="219"/>
        <end position="362"/>
    </location>
</feature>
<evidence type="ECO:0000256" key="5">
    <source>
        <dbReference type="ARBA" id="ARBA00023125"/>
    </source>
</evidence>
<dbReference type="NCBIfam" id="TIGR00614">
    <property type="entry name" value="recQ_fam"/>
    <property type="match status" value="1"/>
</dbReference>
<organism evidence="8 9">
    <name type="scientific">Evansella tamaricis</name>
    <dbReference type="NCBI Taxonomy" id="2069301"/>
    <lineage>
        <taxon>Bacteria</taxon>
        <taxon>Bacillati</taxon>
        <taxon>Bacillota</taxon>
        <taxon>Bacilli</taxon>
        <taxon>Bacillales</taxon>
        <taxon>Bacillaceae</taxon>
        <taxon>Evansella</taxon>
    </lineage>
</organism>
<dbReference type="InterPro" id="IPR011545">
    <property type="entry name" value="DEAD/DEAH_box_helicase_dom"/>
</dbReference>
<dbReference type="PANTHER" id="PTHR13710:SF84">
    <property type="entry name" value="ATP-DEPENDENT DNA HELICASE RECS-RELATED"/>
    <property type="match status" value="1"/>
</dbReference>
<dbReference type="SMART" id="SM00490">
    <property type="entry name" value="HELICc"/>
    <property type="match status" value="1"/>
</dbReference>
<dbReference type="PROSITE" id="PS00690">
    <property type="entry name" value="DEAH_ATP_HELICASE"/>
    <property type="match status" value="1"/>
</dbReference>
<evidence type="ECO:0000256" key="3">
    <source>
        <dbReference type="ARBA" id="ARBA00022806"/>
    </source>
</evidence>
<dbReference type="Pfam" id="PF00271">
    <property type="entry name" value="Helicase_C"/>
    <property type="match status" value="1"/>
</dbReference>
<comment type="caution">
    <text evidence="8">The sequence shown here is derived from an EMBL/GenBank/DDBJ whole genome shotgun (WGS) entry which is preliminary data.</text>
</comment>
<dbReference type="PANTHER" id="PTHR13710">
    <property type="entry name" value="DNA HELICASE RECQ FAMILY MEMBER"/>
    <property type="match status" value="1"/>
</dbReference>
<dbReference type="InterPro" id="IPR001650">
    <property type="entry name" value="Helicase_C-like"/>
</dbReference>
<feature type="domain" description="Helicase ATP-binding" evidence="6">
    <location>
        <begin position="25"/>
        <end position="192"/>
    </location>
</feature>
<evidence type="ECO:0000313" key="9">
    <source>
        <dbReference type="Proteomes" id="UP000784880"/>
    </source>
</evidence>
<accession>A0ABS6JPP1</accession>
<name>A0ABS6JPP1_9BACI</name>
<gene>
    <name evidence="8" type="ORF">KS419_21290</name>
</gene>
<keyword evidence="5" id="KW-0238">DNA-binding</keyword>
<proteinExistence type="predicted"/>
<dbReference type="PROSITE" id="PS51192">
    <property type="entry name" value="HELICASE_ATP_BIND_1"/>
    <property type="match status" value="1"/>
</dbReference>
<evidence type="ECO:0000259" key="7">
    <source>
        <dbReference type="PROSITE" id="PS51194"/>
    </source>
</evidence>
<dbReference type="InterPro" id="IPR014001">
    <property type="entry name" value="Helicase_ATP-bd"/>
</dbReference>
<keyword evidence="4" id="KW-0067">ATP-binding</keyword>
<evidence type="ECO:0000256" key="2">
    <source>
        <dbReference type="ARBA" id="ARBA00022801"/>
    </source>
</evidence>
<dbReference type="InterPro" id="IPR002464">
    <property type="entry name" value="DNA/RNA_helicase_DEAH_CS"/>
</dbReference>